<gene>
    <name evidence="8" type="ORF">HYH02_003911</name>
</gene>
<feature type="domain" description="RZ-type" evidence="7">
    <location>
        <begin position="13"/>
        <end position="97"/>
    </location>
</feature>
<evidence type="ECO:0000313" key="8">
    <source>
        <dbReference type="EMBL" id="KAG2451305.1"/>
    </source>
</evidence>
<keyword evidence="3" id="KW-0479">Metal-binding</keyword>
<keyword evidence="9" id="KW-1185">Reference proteome</keyword>
<evidence type="ECO:0000313" key="9">
    <source>
        <dbReference type="Proteomes" id="UP000613740"/>
    </source>
</evidence>
<dbReference type="OrthoDB" id="523336at2759"/>
<dbReference type="PROSITE" id="PS51981">
    <property type="entry name" value="ZF_RZ"/>
    <property type="match status" value="1"/>
</dbReference>
<keyword evidence="4" id="KW-0863">Zinc-finger</keyword>
<protein>
    <recommendedName>
        <fullName evidence="7">RZ-type domain-containing protein</fullName>
    </recommendedName>
</protein>
<dbReference type="AlphaFoldDB" id="A0A835WRI1"/>
<evidence type="ECO:0000259" key="7">
    <source>
        <dbReference type="PROSITE" id="PS51981"/>
    </source>
</evidence>
<keyword evidence="6" id="KW-0391">Immunity</keyword>
<dbReference type="GO" id="GO:0008270">
    <property type="term" value="F:zinc ion binding"/>
    <property type="evidence" value="ECO:0007669"/>
    <property type="project" value="UniProtKB-KW"/>
</dbReference>
<keyword evidence="2" id="KW-0963">Cytoplasm</keyword>
<evidence type="ECO:0000256" key="5">
    <source>
        <dbReference type="ARBA" id="ARBA00022833"/>
    </source>
</evidence>
<comment type="subcellular location">
    <subcellularLocation>
        <location evidence="1">Cytoplasm</location>
    </subcellularLocation>
</comment>
<comment type="caution">
    <text evidence="8">The sequence shown here is derived from an EMBL/GenBank/DDBJ whole genome shotgun (WGS) entry which is preliminary data.</text>
</comment>
<evidence type="ECO:0000256" key="6">
    <source>
        <dbReference type="ARBA" id="ARBA00022859"/>
    </source>
</evidence>
<evidence type="ECO:0000256" key="3">
    <source>
        <dbReference type="ARBA" id="ARBA00022723"/>
    </source>
</evidence>
<dbReference type="EMBL" id="JAEHOD010000008">
    <property type="protein sequence ID" value="KAG2451305.1"/>
    <property type="molecule type" value="Genomic_DNA"/>
</dbReference>
<dbReference type="GO" id="GO:0005737">
    <property type="term" value="C:cytoplasm"/>
    <property type="evidence" value="ECO:0007669"/>
    <property type="project" value="UniProtKB-SubCell"/>
</dbReference>
<evidence type="ECO:0000256" key="2">
    <source>
        <dbReference type="ARBA" id="ARBA00022490"/>
    </source>
</evidence>
<name>A0A835WRI1_9CHLO</name>
<dbReference type="InterPro" id="IPR046439">
    <property type="entry name" value="ZF_RZ_dom"/>
</dbReference>
<keyword evidence="5" id="KW-0862">Zinc</keyword>
<proteinExistence type="predicted"/>
<dbReference type="Pfam" id="PF20173">
    <property type="entry name" value="ZnF_RZ-type"/>
    <property type="match status" value="1"/>
</dbReference>
<dbReference type="Proteomes" id="UP000613740">
    <property type="component" value="Unassembled WGS sequence"/>
</dbReference>
<organism evidence="8 9">
    <name type="scientific">Chlamydomonas schloesseri</name>
    <dbReference type="NCBI Taxonomy" id="2026947"/>
    <lineage>
        <taxon>Eukaryota</taxon>
        <taxon>Viridiplantae</taxon>
        <taxon>Chlorophyta</taxon>
        <taxon>core chlorophytes</taxon>
        <taxon>Chlorophyceae</taxon>
        <taxon>CS clade</taxon>
        <taxon>Chlamydomonadales</taxon>
        <taxon>Chlamydomonadaceae</taxon>
        <taxon>Chlamydomonas</taxon>
    </lineage>
</organism>
<evidence type="ECO:0000256" key="4">
    <source>
        <dbReference type="ARBA" id="ARBA00022771"/>
    </source>
</evidence>
<reference evidence="8" key="1">
    <citation type="journal article" date="2020" name="bioRxiv">
        <title>Comparative genomics of Chlamydomonas.</title>
        <authorList>
            <person name="Craig R.J."/>
            <person name="Hasan A.R."/>
            <person name="Ness R.W."/>
            <person name="Keightley P.D."/>
        </authorList>
    </citation>
    <scope>NUCLEOTIDE SEQUENCE</scope>
    <source>
        <strain evidence="8">CCAP 11/173</strain>
    </source>
</reference>
<sequence length="100" mass="10543">MSSMHQYNRGQRRTREQAQVLLTLAKSECGGGRDPVAWLKSHVFTCSGGHLYVIGECGSPQVSANCPECGAAVGGRDHLLGPGNSLAVHLVQQLLEAGAD</sequence>
<evidence type="ECO:0000256" key="1">
    <source>
        <dbReference type="ARBA" id="ARBA00004496"/>
    </source>
</evidence>
<dbReference type="GO" id="GO:0002376">
    <property type="term" value="P:immune system process"/>
    <property type="evidence" value="ECO:0007669"/>
    <property type="project" value="UniProtKB-KW"/>
</dbReference>
<accession>A0A835WRI1</accession>